<sequence>MLSAKEIFIRLFPQEQISNETAGYLYSDIKLKNILLGNFPYKWTFEIQPAKKCEVIVGEKHILIDMRIVTKVNLKIFLLLIPFAILLNIIYLIVTNNFLTFIISFFIALPIPLGLIYFWLTSIQGGGTSYLFNKEWIREYQSDPIFFIKGTVPQGQPYYLSQYLAMNNITIPDIILSGSAAWIGSEYPWKFVETDFNISISKEMRSSNTLTIIIFLIGFLIMWLSIHLTYIILPLQLQLYNSALTL</sequence>
<dbReference type="Proteomes" id="UP000183120">
    <property type="component" value="Unassembled WGS sequence"/>
</dbReference>
<keyword evidence="1" id="KW-0472">Membrane</keyword>
<feature type="transmembrane region" description="Helical" evidence="1">
    <location>
        <begin position="100"/>
        <end position="120"/>
    </location>
</feature>
<gene>
    <name evidence="2" type="ORF">AUJ73_00440</name>
</gene>
<evidence type="ECO:0000313" key="3">
    <source>
        <dbReference type="Proteomes" id="UP000183120"/>
    </source>
</evidence>
<accession>A0A1J4TU81</accession>
<dbReference type="EMBL" id="MNUY01000008">
    <property type="protein sequence ID" value="OIO15490.1"/>
    <property type="molecule type" value="Genomic_DNA"/>
</dbReference>
<comment type="caution">
    <text evidence="2">The sequence shown here is derived from an EMBL/GenBank/DDBJ whole genome shotgun (WGS) entry which is preliminary data.</text>
</comment>
<feature type="transmembrane region" description="Helical" evidence="1">
    <location>
        <begin position="210"/>
        <end position="233"/>
    </location>
</feature>
<keyword evidence="1" id="KW-1133">Transmembrane helix</keyword>
<reference evidence="2 3" key="1">
    <citation type="journal article" date="2016" name="Environ. Microbiol.">
        <title>Genomic resolution of a cold subsurface aquifer community provides metabolic insights for novel microbes adapted to high CO concentrations.</title>
        <authorList>
            <person name="Probst A.J."/>
            <person name="Castelle C.J."/>
            <person name="Singh A."/>
            <person name="Brown C.T."/>
            <person name="Anantharaman K."/>
            <person name="Sharon I."/>
            <person name="Hug L.A."/>
            <person name="Burstein D."/>
            <person name="Emerson J.B."/>
            <person name="Thomas B.C."/>
            <person name="Banfield J.F."/>
        </authorList>
    </citation>
    <scope>NUCLEOTIDE SEQUENCE [LARGE SCALE GENOMIC DNA]</scope>
    <source>
        <strain evidence="2">CG1_02_37_22</strain>
    </source>
</reference>
<evidence type="ECO:0000313" key="2">
    <source>
        <dbReference type="EMBL" id="OIO15490.1"/>
    </source>
</evidence>
<proteinExistence type="predicted"/>
<dbReference type="AlphaFoldDB" id="A0A1J4TU81"/>
<protein>
    <submittedName>
        <fullName evidence="2">Uncharacterized protein</fullName>
    </submittedName>
</protein>
<keyword evidence="1" id="KW-0812">Transmembrane</keyword>
<evidence type="ECO:0000256" key="1">
    <source>
        <dbReference type="SAM" id="Phobius"/>
    </source>
</evidence>
<name>A0A1J4TU81_9BACT</name>
<feature type="transmembrane region" description="Helical" evidence="1">
    <location>
        <begin position="76"/>
        <end position="94"/>
    </location>
</feature>
<organism evidence="2 3">
    <name type="scientific">Candidatus Gottesmanbacteria bacterium CG1_02_37_22</name>
    <dbReference type="NCBI Taxonomy" id="1805209"/>
    <lineage>
        <taxon>Bacteria</taxon>
        <taxon>Candidatus Gottesmaniibacteriota</taxon>
    </lineage>
</organism>